<sequence>MYDFRSEACRRKIFDKASWFLERKLRKGTVKGTASKRKETSTKGRGQRQREGESSNEMGTAAAPQRLHSLTYTFMYISKRSFECGSALASVLEVQVSDPRTFQCIGVALLPVFMLQLLVYIP</sequence>
<name>A0A0N4VKC5_ENTVE</name>
<evidence type="ECO:0000313" key="2">
    <source>
        <dbReference type="EMBL" id="VDD95870.1"/>
    </source>
</evidence>
<evidence type="ECO:0000313" key="4">
    <source>
        <dbReference type="WBParaSite" id="EVEC_0001131301-mRNA-1"/>
    </source>
</evidence>
<evidence type="ECO:0000256" key="1">
    <source>
        <dbReference type="SAM" id="MobiDB-lite"/>
    </source>
</evidence>
<dbReference type="WBParaSite" id="EVEC_0001131301-mRNA-1">
    <property type="protein sequence ID" value="EVEC_0001131301-mRNA-1"/>
    <property type="gene ID" value="EVEC_0001131301"/>
</dbReference>
<reference evidence="2 3" key="2">
    <citation type="submission" date="2018-10" db="EMBL/GenBank/DDBJ databases">
        <authorList>
            <consortium name="Pathogen Informatics"/>
        </authorList>
    </citation>
    <scope>NUCLEOTIDE SEQUENCE [LARGE SCALE GENOMIC DNA]</scope>
</reference>
<accession>A0A0N4VKC5</accession>
<evidence type="ECO:0000313" key="3">
    <source>
        <dbReference type="Proteomes" id="UP000274131"/>
    </source>
</evidence>
<dbReference type="EMBL" id="UXUI01011008">
    <property type="protein sequence ID" value="VDD95870.1"/>
    <property type="molecule type" value="Genomic_DNA"/>
</dbReference>
<proteinExistence type="predicted"/>
<dbReference type="AlphaFoldDB" id="A0A0N4VKC5"/>
<dbReference type="Proteomes" id="UP000274131">
    <property type="component" value="Unassembled WGS sequence"/>
</dbReference>
<feature type="compositionally biased region" description="Basic and acidic residues" evidence="1">
    <location>
        <begin position="36"/>
        <end position="53"/>
    </location>
</feature>
<organism evidence="4">
    <name type="scientific">Enterobius vermicularis</name>
    <name type="common">Human pinworm</name>
    <dbReference type="NCBI Taxonomy" id="51028"/>
    <lineage>
        <taxon>Eukaryota</taxon>
        <taxon>Metazoa</taxon>
        <taxon>Ecdysozoa</taxon>
        <taxon>Nematoda</taxon>
        <taxon>Chromadorea</taxon>
        <taxon>Rhabditida</taxon>
        <taxon>Spirurina</taxon>
        <taxon>Oxyuridomorpha</taxon>
        <taxon>Oxyuroidea</taxon>
        <taxon>Oxyuridae</taxon>
        <taxon>Enterobius</taxon>
    </lineage>
</organism>
<gene>
    <name evidence="2" type="ORF">EVEC_LOCUS10621</name>
</gene>
<feature type="region of interest" description="Disordered" evidence="1">
    <location>
        <begin position="29"/>
        <end position="62"/>
    </location>
</feature>
<keyword evidence="3" id="KW-1185">Reference proteome</keyword>
<reference evidence="4" key="1">
    <citation type="submission" date="2017-02" db="UniProtKB">
        <authorList>
            <consortium name="WormBaseParasite"/>
        </authorList>
    </citation>
    <scope>IDENTIFICATION</scope>
</reference>
<protein>
    <submittedName>
        <fullName evidence="2 4">Uncharacterized protein</fullName>
    </submittedName>
</protein>